<evidence type="ECO:0000313" key="6">
    <source>
        <dbReference type="Proteomes" id="UP000005801"/>
    </source>
</evidence>
<dbReference type="GO" id="GO:0016020">
    <property type="term" value="C:membrane"/>
    <property type="evidence" value="ECO:0007669"/>
    <property type="project" value="GOC"/>
</dbReference>
<dbReference type="Gene3D" id="3.90.550.10">
    <property type="entry name" value="Spore Coat Polysaccharide Biosynthesis Protein SpsA, Chain A"/>
    <property type="match status" value="1"/>
</dbReference>
<accession>A6G773</accession>
<dbReference type="InterPro" id="IPR039528">
    <property type="entry name" value="DPM1-like"/>
</dbReference>
<reference evidence="5 6" key="1">
    <citation type="submission" date="2007-06" db="EMBL/GenBank/DDBJ databases">
        <authorList>
            <person name="Shimkets L."/>
            <person name="Ferriera S."/>
            <person name="Johnson J."/>
            <person name="Kravitz S."/>
            <person name="Beeson K."/>
            <person name="Sutton G."/>
            <person name="Rogers Y.-H."/>
            <person name="Friedman R."/>
            <person name="Frazier M."/>
            <person name="Venter J.C."/>
        </authorList>
    </citation>
    <scope>NUCLEOTIDE SEQUENCE [LARGE SCALE GENOMIC DNA]</scope>
    <source>
        <strain evidence="5 6">SIR-1</strain>
    </source>
</reference>
<protein>
    <submittedName>
        <fullName evidence="5">Dolichyl-phosphate beta-D-mannosyltransferase</fullName>
    </submittedName>
</protein>
<evidence type="ECO:0000256" key="3">
    <source>
        <dbReference type="ARBA" id="ARBA00022679"/>
    </source>
</evidence>
<name>A6G773_9BACT</name>
<dbReference type="PANTHER" id="PTHR43398">
    <property type="entry name" value="DOLICHOL-PHOSPHATE MANNOSYLTRANSFERASE SUBUNIT 1"/>
    <property type="match status" value="1"/>
</dbReference>
<dbReference type="GO" id="GO:0009247">
    <property type="term" value="P:glycolipid biosynthetic process"/>
    <property type="evidence" value="ECO:0007669"/>
    <property type="project" value="TreeGrafter"/>
</dbReference>
<dbReference type="Proteomes" id="UP000005801">
    <property type="component" value="Unassembled WGS sequence"/>
</dbReference>
<evidence type="ECO:0000256" key="2">
    <source>
        <dbReference type="ARBA" id="ARBA00022676"/>
    </source>
</evidence>
<evidence type="ECO:0000256" key="1">
    <source>
        <dbReference type="ARBA" id="ARBA00006739"/>
    </source>
</evidence>
<dbReference type="FunFam" id="3.90.550.10:FF:000122">
    <property type="entry name" value="Dolichol-phosphate mannosyltransferase subunit 1"/>
    <property type="match status" value="1"/>
</dbReference>
<comment type="similarity">
    <text evidence="1">Belongs to the glycosyltransferase 2 family.</text>
</comment>
<dbReference type="EMBL" id="ABCS01000032">
    <property type="protein sequence ID" value="EDM78349.1"/>
    <property type="molecule type" value="Genomic_DNA"/>
</dbReference>
<gene>
    <name evidence="5" type="ORF">PPSIR1_09221</name>
</gene>
<dbReference type="GO" id="GO:0004582">
    <property type="term" value="F:dolichyl-phosphate beta-D-mannosyltransferase activity"/>
    <property type="evidence" value="ECO:0007669"/>
    <property type="project" value="InterPro"/>
</dbReference>
<keyword evidence="2 5" id="KW-0328">Glycosyltransferase</keyword>
<evidence type="ECO:0000313" key="5">
    <source>
        <dbReference type="EMBL" id="EDM78349.1"/>
    </source>
</evidence>
<dbReference type="PANTHER" id="PTHR43398:SF1">
    <property type="entry name" value="DOLICHOL-PHOSPHATE MANNOSYLTRANSFERASE SUBUNIT 1"/>
    <property type="match status" value="1"/>
</dbReference>
<organism evidence="5 6">
    <name type="scientific">Plesiocystis pacifica SIR-1</name>
    <dbReference type="NCBI Taxonomy" id="391625"/>
    <lineage>
        <taxon>Bacteria</taxon>
        <taxon>Pseudomonadati</taxon>
        <taxon>Myxococcota</taxon>
        <taxon>Polyangia</taxon>
        <taxon>Nannocystales</taxon>
        <taxon>Nannocystaceae</taxon>
        <taxon>Plesiocystis</taxon>
    </lineage>
</organism>
<dbReference type="InterPro" id="IPR029044">
    <property type="entry name" value="Nucleotide-diphossugar_trans"/>
</dbReference>
<evidence type="ECO:0000259" key="4">
    <source>
        <dbReference type="Pfam" id="PF00535"/>
    </source>
</evidence>
<keyword evidence="3 5" id="KW-0808">Transferase</keyword>
<feature type="domain" description="Glycosyltransferase 2-like" evidence="4">
    <location>
        <begin position="6"/>
        <end position="153"/>
    </location>
</feature>
<keyword evidence="6" id="KW-1185">Reference proteome</keyword>
<comment type="caution">
    <text evidence="5">The sequence shown here is derived from an EMBL/GenBank/DDBJ whole genome shotgun (WGS) entry which is preliminary data.</text>
</comment>
<dbReference type="AlphaFoldDB" id="A6G773"/>
<proteinExistence type="inferred from homology"/>
<dbReference type="eggNOG" id="COG1216">
    <property type="taxonomic scope" value="Bacteria"/>
</dbReference>
<sequence>MDAILAAQPDFHVLVIDDASPDGTGALADERAAADPRVHVLHRQGKEGLGKAYVAGFEWGLAQPAGYTHLFEMDADFSHDPRYLEGLLRACTEGRADLAIGSRYVPGGGTQGWPWHRQFLSRGGGLYARSILGLTIQDPTAGFLCFTRAVLERLDLRALATRGYGFQIELKYRVVQAGYRVLEVPIVFVERERGQSKMNTKIAVEALWKVIELRARG</sequence>
<dbReference type="SUPFAM" id="SSF53448">
    <property type="entry name" value="Nucleotide-diphospho-sugar transferases"/>
    <property type="match status" value="1"/>
</dbReference>
<dbReference type="STRING" id="391625.PPSIR1_09221"/>
<dbReference type="InterPro" id="IPR001173">
    <property type="entry name" value="Glyco_trans_2-like"/>
</dbReference>
<dbReference type="CDD" id="cd06442">
    <property type="entry name" value="DPM1_like"/>
    <property type="match status" value="1"/>
</dbReference>
<dbReference type="Pfam" id="PF00535">
    <property type="entry name" value="Glycos_transf_2"/>
    <property type="match status" value="1"/>
</dbReference>